<sequence>MLNRIKDSVDAQLRDQQAEFRTDRSCTDQIATLRMIVE</sequence>
<gene>
    <name evidence="1" type="ORF">SMTD_LOCUS11997</name>
</gene>
<dbReference type="EMBL" id="UZAL01032011">
    <property type="protein sequence ID" value="VDP59810.1"/>
    <property type="molecule type" value="Genomic_DNA"/>
</dbReference>
<accession>A0A3P8F1M6</accession>
<evidence type="ECO:0008006" key="3">
    <source>
        <dbReference type="Google" id="ProtNLM"/>
    </source>
</evidence>
<reference evidence="1 2" key="1">
    <citation type="submission" date="2018-11" db="EMBL/GenBank/DDBJ databases">
        <authorList>
            <consortium name="Pathogen Informatics"/>
        </authorList>
    </citation>
    <scope>NUCLEOTIDE SEQUENCE [LARGE SCALE GENOMIC DNA]</scope>
    <source>
        <strain>Denwood</strain>
        <strain evidence="2">Zambia</strain>
    </source>
</reference>
<keyword evidence="2" id="KW-1185">Reference proteome</keyword>
<proteinExistence type="predicted"/>
<protein>
    <recommendedName>
        <fullName evidence="3">Reverse transcriptase domain-containing protein</fullName>
    </recommendedName>
</protein>
<dbReference type="Proteomes" id="UP000269396">
    <property type="component" value="Unassembled WGS sequence"/>
</dbReference>
<evidence type="ECO:0000313" key="1">
    <source>
        <dbReference type="EMBL" id="VDP59810.1"/>
    </source>
</evidence>
<name>A0A3P8F1M6_9TREM</name>
<evidence type="ECO:0000313" key="2">
    <source>
        <dbReference type="Proteomes" id="UP000269396"/>
    </source>
</evidence>
<organism evidence="1 2">
    <name type="scientific">Schistosoma mattheei</name>
    <dbReference type="NCBI Taxonomy" id="31246"/>
    <lineage>
        <taxon>Eukaryota</taxon>
        <taxon>Metazoa</taxon>
        <taxon>Spiralia</taxon>
        <taxon>Lophotrochozoa</taxon>
        <taxon>Platyhelminthes</taxon>
        <taxon>Trematoda</taxon>
        <taxon>Digenea</taxon>
        <taxon>Strigeidida</taxon>
        <taxon>Schistosomatoidea</taxon>
        <taxon>Schistosomatidae</taxon>
        <taxon>Schistosoma</taxon>
    </lineage>
</organism>
<dbReference type="AlphaFoldDB" id="A0A3P8F1M6"/>